<dbReference type="Gene3D" id="1.10.357.10">
    <property type="entry name" value="Tetracycline Repressor, domain 2"/>
    <property type="match status" value="1"/>
</dbReference>
<feature type="domain" description="Tetracyclin repressor-like C-terminal" evidence="4">
    <location>
        <begin position="112"/>
        <end position="165"/>
    </location>
</feature>
<keyword evidence="1" id="KW-0805">Transcription regulation</keyword>
<dbReference type="Pfam" id="PF16925">
    <property type="entry name" value="TetR_C_13"/>
    <property type="match status" value="1"/>
</dbReference>
<dbReference type="InterPro" id="IPR036271">
    <property type="entry name" value="Tet_transcr_reg_TetR-rel_C_sf"/>
</dbReference>
<dbReference type="AlphaFoldDB" id="A0A7I7T395"/>
<accession>A0A7I7T395</accession>
<keyword evidence="2" id="KW-0804">Transcription</keyword>
<evidence type="ECO:0000313" key="5">
    <source>
        <dbReference type="EMBL" id="BBY62556.1"/>
    </source>
</evidence>
<proteinExistence type="predicted"/>
<dbReference type="EMBL" id="AP022596">
    <property type="protein sequence ID" value="BBY62556.1"/>
    <property type="molecule type" value="Genomic_DNA"/>
</dbReference>
<evidence type="ECO:0000256" key="3">
    <source>
        <dbReference type="SAM" id="MobiDB-lite"/>
    </source>
</evidence>
<name>A0A7I7T395_9MYCO</name>
<evidence type="ECO:0000256" key="1">
    <source>
        <dbReference type="ARBA" id="ARBA00023015"/>
    </source>
</evidence>
<dbReference type="KEGG" id="mhev:MHEL_07990"/>
<reference evidence="5 6" key="1">
    <citation type="journal article" date="2019" name="Emerg. Microbes Infect.">
        <title>Comprehensive subspecies identification of 175 nontuberculous mycobacteria species based on 7547 genomic profiles.</title>
        <authorList>
            <person name="Matsumoto Y."/>
            <person name="Kinjo T."/>
            <person name="Motooka D."/>
            <person name="Nabeya D."/>
            <person name="Jung N."/>
            <person name="Uechi K."/>
            <person name="Horii T."/>
            <person name="Iida T."/>
            <person name="Fujita J."/>
            <person name="Nakamura S."/>
        </authorList>
    </citation>
    <scope>NUCLEOTIDE SEQUENCE [LARGE SCALE GENOMIC DNA]</scope>
    <source>
        <strain evidence="5 6">JCM 30396</strain>
    </source>
</reference>
<dbReference type="InterPro" id="IPR011075">
    <property type="entry name" value="TetR_C"/>
</dbReference>
<protein>
    <recommendedName>
        <fullName evidence="4">Tetracyclin repressor-like C-terminal domain-containing protein</fullName>
    </recommendedName>
</protein>
<evidence type="ECO:0000259" key="4">
    <source>
        <dbReference type="Pfam" id="PF16925"/>
    </source>
</evidence>
<sequence>MVSDEEPAGTQPHGQDRVYPQYVANAQRQGQAKVLLPFGVRDRFDEAVASTRRTGDSPAVAPSSSGHRAARRRAKSRESLLAVAAEAFHHTPYRDVRIEDLAAAATGPSPLTEQLRESIGNHMAQLVAEFESQIELAIAAGEMHADFDAHLVAQFLWGAWNGVVSLGLRGDKMRLGDDEVAACLRQGTRIVRNGLSVSHCPSTSA</sequence>
<dbReference type="Proteomes" id="UP000467148">
    <property type="component" value="Chromosome"/>
</dbReference>
<gene>
    <name evidence="5" type="ORF">MHEL_07990</name>
</gene>
<dbReference type="SUPFAM" id="SSF48498">
    <property type="entry name" value="Tetracyclin repressor-like, C-terminal domain"/>
    <property type="match status" value="1"/>
</dbReference>
<organism evidence="5 6">
    <name type="scientific">Mycolicibacterium helvum</name>
    <dbReference type="NCBI Taxonomy" id="1534349"/>
    <lineage>
        <taxon>Bacteria</taxon>
        <taxon>Bacillati</taxon>
        <taxon>Actinomycetota</taxon>
        <taxon>Actinomycetes</taxon>
        <taxon>Mycobacteriales</taxon>
        <taxon>Mycobacteriaceae</taxon>
        <taxon>Mycolicibacterium</taxon>
    </lineage>
</organism>
<keyword evidence="6" id="KW-1185">Reference proteome</keyword>
<evidence type="ECO:0000256" key="2">
    <source>
        <dbReference type="ARBA" id="ARBA00023163"/>
    </source>
</evidence>
<feature type="region of interest" description="Disordered" evidence="3">
    <location>
        <begin position="49"/>
        <end position="71"/>
    </location>
</feature>
<evidence type="ECO:0000313" key="6">
    <source>
        <dbReference type="Proteomes" id="UP000467148"/>
    </source>
</evidence>